<evidence type="ECO:0000313" key="2">
    <source>
        <dbReference type="EMBL" id="CEG61854.1"/>
    </source>
</evidence>
<sequence>MRKWTQEERLIQSQLTKKQKPWKYSTGPKTSEGKERVSRNAYKHGGRCADVRKLSQKITEFKKQLTQLVCFIRK</sequence>
<evidence type="ECO:0000313" key="3">
    <source>
        <dbReference type="Proteomes" id="UP000032414"/>
    </source>
</evidence>
<dbReference type="KEGG" id="tmc:LMI_2593"/>
<feature type="region of interest" description="Disordered" evidence="1">
    <location>
        <begin position="1"/>
        <end position="41"/>
    </location>
</feature>
<dbReference type="HOGENOM" id="CLU_199075_0_0_6"/>
<dbReference type="EMBL" id="LN614830">
    <property type="protein sequence ID" value="CEG61854.1"/>
    <property type="molecule type" value="Genomic_DNA"/>
</dbReference>
<dbReference type="AlphaFoldDB" id="A0A098GHB5"/>
<organism evidence="2 3">
    <name type="scientific">Legionella micdadei</name>
    <name type="common">Tatlockia micdadei</name>
    <dbReference type="NCBI Taxonomy" id="451"/>
    <lineage>
        <taxon>Bacteria</taxon>
        <taxon>Pseudomonadati</taxon>
        <taxon>Pseudomonadota</taxon>
        <taxon>Gammaproteobacteria</taxon>
        <taxon>Legionellales</taxon>
        <taxon>Legionellaceae</taxon>
        <taxon>Legionella</taxon>
    </lineage>
</organism>
<feature type="compositionally biased region" description="Basic and acidic residues" evidence="1">
    <location>
        <begin position="1"/>
        <end position="10"/>
    </location>
</feature>
<proteinExistence type="predicted"/>
<accession>A0A098GHB5</accession>
<dbReference type="Proteomes" id="UP000032414">
    <property type="component" value="Chromosome I"/>
</dbReference>
<reference evidence="3" key="1">
    <citation type="submission" date="2014-09" db="EMBL/GenBank/DDBJ databases">
        <authorList>
            <person name="Gomez-Valero L."/>
        </authorList>
    </citation>
    <scope>NUCLEOTIDE SEQUENCE [LARGE SCALE GENOMIC DNA]</scope>
    <source>
        <strain evidence="3">ATCC33218</strain>
    </source>
</reference>
<name>A0A098GHB5_LEGMI</name>
<protein>
    <submittedName>
        <fullName evidence="2">Uncharacterized protein</fullName>
    </submittedName>
</protein>
<gene>
    <name evidence="2" type="ORF">LMI_2593</name>
</gene>
<evidence type="ECO:0000256" key="1">
    <source>
        <dbReference type="SAM" id="MobiDB-lite"/>
    </source>
</evidence>